<evidence type="ECO:0000259" key="5">
    <source>
        <dbReference type="Pfam" id="PF01979"/>
    </source>
</evidence>
<keyword evidence="4" id="KW-0119">Carbohydrate metabolism</keyword>
<gene>
    <name evidence="6" type="primary">nagA</name>
    <name evidence="6" type="ORF">GMA10_04170</name>
</gene>
<dbReference type="EC" id="3.5.1.25" evidence="6"/>
<reference evidence="6 7" key="1">
    <citation type="submission" date="2019-12" db="EMBL/GenBank/DDBJ databases">
        <authorList>
            <person name="Li J."/>
            <person name="Shi Y."/>
            <person name="Xu G."/>
            <person name="Xiao D."/>
            <person name="Ran X."/>
        </authorList>
    </citation>
    <scope>NUCLEOTIDE SEQUENCE [LARGE SCALE GENOMIC DNA]</scope>
    <source>
        <strain evidence="6 7">JCM 15915</strain>
    </source>
</reference>
<dbReference type="RefSeq" id="WP_129315689.1">
    <property type="nucleotide sequence ID" value="NZ_NOIQ01000010.1"/>
</dbReference>
<dbReference type="PANTHER" id="PTHR11113">
    <property type="entry name" value="N-ACETYLGLUCOSAMINE-6-PHOSPHATE DEACETYLASE"/>
    <property type="match status" value="1"/>
</dbReference>
<evidence type="ECO:0000256" key="4">
    <source>
        <dbReference type="ARBA" id="ARBA00023277"/>
    </source>
</evidence>
<evidence type="ECO:0000256" key="2">
    <source>
        <dbReference type="ARBA" id="ARBA00022723"/>
    </source>
</evidence>
<dbReference type="InterPro" id="IPR032466">
    <property type="entry name" value="Metal_Hydrolase"/>
</dbReference>
<feature type="domain" description="Amidohydrolase-related" evidence="5">
    <location>
        <begin position="149"/>
        <end position="373"/>
    </location>
</feature>
<keyword evidence="2" id="KW-0479">Metal-binding</keyword>
<evidence type="ECO:0000313" key="6">
    <source>
        <dbReference type="EMBL" id="MUN54414.1"/>
    </source>
</evidence>
<dbReference type="Gene3D" id="2.30.40.10">
    <property type="entry name" value="Urease, subunit C, domain 1"/>
    <property type="match status" value="1"/>
</dbReference>
<keyword evidence="7" id="KW-1185">Reference proteome</keyword>
<proteinExistence type="inferred from homology"/>
<accession>A0A7K1LGU4</accession>
<evidence type="ECO:0000256" key="3">
    <source>
        <dbReference type="ARBA" id="ARBA00022801"/>
    </source>
</evidence>
<dbReference type="EMBL" id="WOGT01000002">
    <property type="protein sequence ID" value="MUN54414.1"/>
    <property type="molecule type" value="Genomic_DNA"/>
</dbReference>
<dbReference type="Proteomes" id="UP000462152">
    <property type="component" value="Unassembled WGS sequence"/>
</dbReference>
<comment type="caution">
    <text evidence="6">The sequence shown here is derived from an EMBL/GenBank/DDBJ whole genome shotgun (WGS) entry which is preliminary data.</text>
</comment>
<dbReference type="SUPFAM" id="SSF51556">
    <property type="entry name" value="Metallo-dependent hydrolases"/>
    <property type="match status" value="1"/>
</dbReference>
<dbReference type="GO" id="GO:0046872">
    <property type="term" value="F:metal ion binding"/>
    <property type="evidence" value="ECO:0007669"/>
    <property type="project" value="UniProtKB-KW"/>
</dbReference>
<dbReference type="Gene3D" id="3.20.20.140">
    <property type="entry name" value="Metal-dependent hydrolases"/>
    <property type="match status" value="1"/>
</dbReference>
<dbReference type="GO" id="GO:0006046">
    <property type="term" value="P:N-acetylglucosamine catabolic process"/>
    <property type="evidence" value="ECO:0007669"/>
    <property type="project" value="TreeGrafter"/>
</dbReference>
<dbReference type="Pfam" id="PF01979">
    <property type="entry name" value="Amidohydro_1"/>
    <property type="match status" value="1"/>
</dbReference>
<dbReference type="AlphaFoldDB" id="A0A7K1LGU4"/>
<dbReference type="GO" id="GO:0008448">
    <property type="term" value="F:N-acetylglucosamine-6-phosphate deacetylase activity"/>
    <property type="evidence" value="ECO:0007669"/>
    <property type="project" value="UniProtKB-EC"/>
</dbReference>
<organism evidence="6 7">
    <name type="scientific">Rothia koreensis</name>
    <dbReference type="NCBI Taxonomy" id="592378"/>
    <lineage>
        <taxon>Bacteria</taxon>
        <taxon>Bacillati</taxon>
        <taxon>Actinomycetota</taxon>
        <taxon>Actinomycetes</taxon>
        <taxon>Micrococcales</taxon>
        <taxon>Micrococcaceae</taxon>
        <taxon>Rothia</taxon>
    </lineage>
</organism>
<evidence type="ECO:0000256" key="1">
    <source>
        <dbReference type="ARBA" id="ARBA00010716"/>
    </source>
</evidence>
<dbReference type="InterPro" id="IPR006680">
    <property type="entry name" value="Amidohydro-rel"/>
</dbReference>
<comment type="similarity">
    <text evidence="1">Belongs to the metallo-dependent hydrolases superfamily. NagA family.</text>
</comment>
<sequence>MNTLIHNARPTETLRDVPVFADVPADVLTADSGPVWVECDDAGVPIRGGLGDSFHRDAGSAVGSLPLDASGMFLSAPFTDIHCHGAGGYAYEDGDSLPTSLSVHRDHGTGRALASFVANPLDELEDSFRRVARAITTGEGIPAGFRLEGIHAEGPWLSPAHKGAHRQDYLRPATLDQAKRLVDAAGGYLRQVTLAPELDDDLAVTRYLVGQGVRVAVGHTDADYETALRAFDAGASILTHAFNAMNGIHHRHPGPVIAAMESPHVVAEIIADGVHIAPEVVAMLFRAMPGRVVLITDAMSATGQSDGDYRLGSLDVRVDDGIARLTTPDGSQGAIAGSTLTMDQAVRTVVEAGIDLDEALTAATTRPARAVGLNPWADGLPLRLLDEGLSPVGGLIPRT</sequence>
<keyword evidence="3 6" id="KW-0378">Hydrolase</keyword>
<name>A0A7K1LGU4_9MICC</name>
<evidence type="ECO:0000313" key="7">
    <source>
        <dbReference type="Proteomes" id="UP000462152"/>
    </source>
</evidence>
<protein>
    <submittedName>
        <fullName evidence="6">N-acetylglucosamine-6-phosphate deacetylase</fullName>
        <ecNumber evidence="6">3.5.1.25</ecNumber>
    </submittedName>
</protein>
<dbReference type="PANTHER" id="PTHR11113:SF14">
    <property type="entry name" value="N-ACETYLGLUCOSAMINE-6-PHOSPHATE DEACETYLASE"/>
    <property type="match status" value="1"/>
</dbReference>
<dbReference type="InterPro" id="IPR003764">
    <property type="entry name" value="GlcNAc_6-P_deAcase"/>
</dbReference>
<dbReference type="InterPro" id="IPR011059">
    <property type="entry name" value="Metal-dep_hydrolase_composite"/>
</dbReference>
<dbReference type="NCBIfam" id="TIGR00221">
    <property type="entry name" value="nagA"/>
    <property type="match status" value="1"/>
</dbReference>
<dbReference type="OrthoDB" id="9776488at2"/>